<evidence type="ECO:0000313" key="3">
    <source>
        <dbReference type="Proteomes" id="UP000624404"/>
    </source>
</evidence>
<comment type="caution">
    <text evidence="2">The sequence shown here is derived from an EMBL/GenBank/DDBJ whole genome shotgun (WGS) entry which is preliminary data.</text>
</comment>
<proteinExistence type="predicted"/>
<dbReference type="EMBL" id="CAJHIA010000024">
    <property type="protein sequence ID" value="CAD6447142.1"/>
    <property type="molecule type" value="Genomic_DNA"/>
</dbReference>
<evidence type="ECO:0000256" key="1">
    <source>
        <dbReference type="SAM" id="MobiDB-lite"/>
    </source>
</evidence>
<name>A0A8H2VYR4_9HELO</name>
<feature type="compositionally biased region" description="Low complexity" evidence="1">
    <location>
        <begin position="12"/>
        <end position="24"/>
    </location>
</feature>
<protein>
    <submittedName>
        <fullName evidence="2">9d86ef3c-8595-4d41-876a-b9e2ef38f8a3-CDS</fullName>
    </submittedName>
</protein>
<gene>
    <name evidence="2" type="ORF">SCLTRI_LOCUS6934</name>
</gene>
<dbReference type="AlphaFoldDB" id="A0A8H2VYR4"/>
<keyword evidence="3" id="KW-1185">Reference proteome</keyword>
<feature type="region of interest" description="Disordered" evidence="1">
    <location>
        <begin position="1"/>
        <end position="25"/>
    </location>
</feature>
<accession>A0A8H2VYR4</accession>
<organism evidence="2 3">
    <name type="scientific">Sclerotinia trifoliorum</name>
    <dbReference type="NCBI Taxonomy" id="28548"/>
    <lineage>
        <taxon>Eukaryota</taxon>
        <taxon>Fungi</taxon>
        <taxon>Dikarya</taxon>
        <taxon>Ascomycota</taxon>
        <taxon>Pezizomycotina</taxon>
        <taxon>Leotiomycetes</taxon>
        <taxon>Helotiales</taxon>
        <taxon>Sclerotiniaceae</taxon>
        <taxon>Sclerotinia</taxon>
    </lineage>
</organism>
<sequence length="131" mass="14773">MEVTARLNEDTSLPLSSPPSSSSPTAQAPALKLNFFDLIIEIRLKLHKELLVVAKSYTFSIGTGRAHYSEHFNIDPDAKEGMGSSLSLFRVNKQIYFEAIPILYRNDEFELTLALEFSTPNRKNSTVKFFT</sequence>
<dbReference type="OrthoDB" id="62952at2759"/>
<reference evidence="2" key="1">
    <citation type="submission" date="2020-10" db="EMBL/GenBank/DDBJ databases">
        <authorList>
            <person name="Kusch S."/>
        </authorList>
    </citation>
    <scope>NUCLEOTIDE SEQUENCE</scope>
    <source>
        <strain evidence="2">SwB9</strain>
    </source>
</reference>
<evidence type="ECO:0000313" key="2">
    <source>
        <dbReference type="EMBL" id="CAD6447142.1"/>
    </source>
</evidence>
<dbReference type="Proteomes" id="UP000624404">
    <property type="component" value="Unassembled WGS sequence"/>
</dbReference>